<organism evidence="3 4">
    <name type="scientific">Ilyobacter polytropus (strain ATCC 51220 / DSM 2926 / LMG 16218 / CuHBu1)</name>
    <dbReference type="NCBI Taxonomy" id="572544"/>
    <lineage>
        <taxon>Bacteria</taxon>
        <taxon>Fusobacteriati</taxon>
        <taxon>Fusobacteriota</taxon>
        <taxon>Fusobacteriia</taxon>
        <taxon>Fusobacteriales</taxon>
        <taxon>Fusobacteriaceae</taxon>
        <taxon>Ilyobacter</taxon>
    </lineage>
</organism>
<evidence type="ECO:0000259" key="2">
    <source>
        <dbReference type="Pfam" id="PF01370"/>
    </source>
</evidence>
<dbReference type="RefSeq" id="WP_013387265.1">
    <property type="nucleotide sequence ID" value="NC_014632.1"/>
</dbReference>
<reference evidence="3 4" key="1">
    <citation type="journal article" date="2010" name="Stand. Genomic Sci.">
        <title>Complete genome sequence of Ilyobacter polytropus type strain (CuHbu1).</title>
        <authorList>
            <person name="Sikorski J."/>
            <person name="Chertkov O."/>
            <person name="Lapidus A."/>
            <person name="Nolan M."/>
            <person name="Lucas S."/>
            <person name="Del Rio T.G."/>
            <person name="Tice H."/>
            <person name="Cheng J.F."/>
            <person name="Tapia R."/>
            <person name="Han C."/>
            <person name="Goodwin L."/>
            <person name="Pitluck S."/>
            <person name="Liolios K."/>
            <person name="Ivanova N."/>
            <person name="Mavromatis K."/>
            <person name="Mikhailova N."/>
            <person name="Pati A."/>
            <person name="Chen A."/>
            <person name="Palaniappan K."/>
            <person name="Land M."/>
            <person name="Hauser L."/>
            <person name="Chang Y.J."/>
            <person name="Jeffries C.D."/>
            <person name="Brambilla E."/>
            <person name="Yasawong M."/>
            <person name="Rohde M."/>
            <person name="Pukall R."/>
            <person name="Spring S."/>
            <person name="Goker M."/>
            <person name="Woyke T."/>
            <person name="Bristow J."/>
            <person name="Eisen J.A."/>
            <person name="Markowitz V."/>
            <person name="Hugenholtz P."/>
            <person name="Kyrpides N.C."/>
            <person name="Klenk H.P."/>
        </authorList>
    </citation>
    <scope>NUCLEOTIDE SEQUENCE [LARGE SCALE GENOMIC DNA]</scope>
    <source>
        <strain evidence="4">ATCC 51220 / DSM 2926 / LMG 16218 / CuHBu1</strain>
    </source>
</reference>
<evidence type="ECO:0000313" key="4">
    <source>
        <dbReference type="Proteomes" id="UP000006875"/>
    </source>
</evidence>
<gene>
    <name evidence="3" type="ordered locus">Ilyop_0809</name>
</gene>
<feature type="domain" description="NAD-dependent epimerase/dehydratase" evidence="2">
    <location>
        <begin position="5"/>
        <end position="219"/>
    </location>
</feature>
<accession>E3H7B4</accession>
<dbReference type="Pfam" id="PF01370">
    <property type="entry name" value="Epimerase"/>
    <property type="match status" value="1"/>
</dbReference>
<proteinExistence type="inferred from homology"/>
<dbReference type="SUPFAM" id="SSF51735">
    <property type="entry name" value="NAD(P)-binding Rossmann-fold domains"/>
    <property type="match status" value="1"/>
</dbReference>
<dbReference type="Gene3D" id="3.40.50.720">
    <property type="entry name" value="NAD(P)-binding Rossmann-like Domain"/>
    <property type="match status" value="1"/>
</dbReference>
<dbReference type="KEGG" id="ipo:Ilyop_0809"/>
<comment type="similarity">
    <text evidence="1">Belongs to the NAD(P)-dependent epimerase/dehydratase family.</text>
</comment>
<evidence type="ECO:0000256" key="1">
    <source>
        <dbReference type="ARBA" id="ARBA00007637"/>
    </source>
</evidence>
<dbReference type="HOGENOM" id="CLU_007383_1_7_0"/>
<dbReference type="AlphaFoldDB" id="E3H7B4"/>
<keyword evidence="4" id="KW-1185">Reference proteome</keyword>
<evidence type="ECO:0000313" key="3">
    <source>
        <dbReference type="EMBL" id="ADO82595.1"/>
    </source>
</evidence>
<name>E3H7B4_ILYPC</name>
<dbReference type="EMBL" id="CP002281">
    <property type="protein sequence ID" value="ADO82595.1"/>
    <property type="molecule type" value="Genomic_DNA"/>
</dbReference>
<dbReference type="InterPro" id="IPR036291">
    <property type="entry name" value="NAD(P)-bd_dom_sf"/>
</dbReference>
<sequence>MKKAIITGGTGFVGSNLSRELLRQGWEVSIIAQKKFGYKNIEDIRDKVNIFEYEGDIDQLINFFQNTNANVVFHLASVFISEHKSEEVDLLIDSNLKFGAQILEAMKKSKTKLIINTGTSWQHYHSDAYNPVCLYAATKEAFEKLIEYYIAGEGIRGITLKLFDTYSETDTRPKLINLLHKFSLEKTQLDMSPGDQVIDLVHVDDVVNAFIKAYEYISENKEIQYEKYAVSSGREVKLKELIELYEKVSGEKILVKWGGRTYRKREVMKLWRNFKTLPGWTCNISLEEGLKRVSHPNK</sequence>
<dbReference type="Proteomes" id="UP000006875">
    <property type="component" value="Chromosome"/>
</dbReference>
<dbReference type="PANTHER" id="PTHR43000">
    <property type="entry name" value="DTDP-D-GLUCOSE 4,6-DEHYDRATASE-RELATED"/>
    <property type="match status" value="1"/>
</dbReference>
<protein>
    <submittedName>
        <fullName evidence="3">NAD-dependent epimerase/dehydratase</fullName>
    </submittedName>
</protein>
<dbReference type="eggNOG" id="COG0451">
    <property type="taxonomic scope" value="Bacteria"/>
</dbReference>
<dbReference type="OrthoDB" id="9811743at2"/>
<dbReference type="InterPro" id="IPR001509">
    <property type="entry name" value="Epimerase_deHydtase"/>
</dbReference>
<dbReference type="STRING" id="572544.Ilyop_0809"/>